<keyword evidence="2" id="KW-1185">Reference proteome</keyword>
<sequence length="355" mass="39486">MPSPWELNVTVTLTINGVRRQSLADRHPWRLYHRMRAYRAAFAPHTKLPPEILRQIIIACVASQSVDGSLRANLNRVMDSRSDIRFTLRKVCSKWRSIVLETHELWSLERRADSRVPKDEPQLDTFPVSSSALHCVSGVFSSSSCDPNQLLSNDAERRRDPVGIAHRLPSVAHLRTQSSGYLSSGSTNSEPGTSPSPRFLQGITLPLLEELALECERFSPATILPNPFPLLRRFSMAMAPIDRSSPANPVSLPWLTAANNAEEVILPRFYLGITAASRISAGSLLPNLRLLVVHAQDFRTVVPMLQMRLTSQEHSTITELGLNGQVLKVTQVEQQAVEDLIKAGVFVCDRYVQGG</sequence>
<proteinExistence type="predicted"/>
<evidence type="ECO:0000313" key="1">
    <source>
        <dbReference type="EMBL" id="KAJ7606258.1"/>
    </source>
</evidence>
<dbReference type="Proteomes" id="UP001221142">
    <property type="component" value="Unassembled WGS sequence"/>
</dbReference>
<name>A0AAD7F737_9AGAR</name>
<dbReference type="EMBL" id="JARKIF010000061">
    <property type="protein sequence ID" value="KAJ7606258.1"/>
    <property type="molecule type" value="Genomic_DNA"/>
</dbReference>
<comment type="caution">
    <text evidence="1">The sequence shown here is derived from an EMBL/GenBank/DDBJ whole genome shotgun (WGS) entry which is preliminary data.</text>
</comment>
<evidence type="ECO:0008006" key="3">
    <source>
        <dbReference type="Google" id="ProtNLM"/>
    </source>
</evidence>
<accession>A0AAD7F737</accession>
<reference evidence="1" key="1">
    <citation type="submission" date="2023-03" db="EMBL/GenBank/DDBJ databases">
        <title>Massive genome expansion in bonnet fungi (Mycena s.s.) driven by repeated elements and novel gene families across ecological guilds.</title>
        <authorList>
            <consortium name="Lawrence Berkeley National Laboratory"/>
            <person name="Harder C.B."/>
            <person name="Miyauchi S."/>
            <person name="Viragh M."/>
            <person name="Kuo A."/>
            <person name="Thoen E."/>
            <person name="Andreopoulos B."/>
            <person name="Lu D."/>
            <person name="Skrede I."/>
            <person name="Drula E."/>
            <person name="Henrissat B."/>
            <person name="Morin E."/>
            <person name="Kohler A."/>
            <person name="Barry K."/>
            <person name="LaButti K."/>
            <person name="Morin E."/>
            <person name="Salamov A."/>
            <person name="Lipzen A."/>
            <person name="Mereny Z."/>
            <person name="Hegedus B."/>
            <person name="Baldrian P."/>
            <person name="Stursova M."/>
            <person name="Weitz H."/>
            <person name="Taylor A."/>
            <person name="Grigoriev I.V."/>
            <person name="Nagy L.G."/>
            <person name="Martin F."/>
            <person name="Kauserud H."/>
        </authorList>
    </citation>
    <scope>NUCLEOTIDE SEQUENCE</scope>
    <source>
        <strain evidence="1">9284</strain>
    </source>
</reference>
<dbReference type="AlphaFoldDB" id="A0AAD7F737"/>
<gene>
    <name evidence="1" type="ORF">FB45DRAFT_878751</name>
</gene>
<organism evidence="1 2">
    <name type="scientific">Roridomyces roridus</name>
    <dbReference type="NCBI Taxonomy" id="1738132"/>
    <lineage>
        <taxon>Eukaryota</taxon>
        <taxon>Fungi</taxon>
        <taxon>Dikarya</taxon>
        <taxon>Basidiomycota</taxon>
        <taxon>Agaricomycotina</taxon>
        <taxon>Agaricomycetes</taxon>
        <taxon>Agaricomycetidae</taxon>
        <taxon>Agaricales</taxon>
        <taxon>Marasmiineae</taxon>
        <taxon>Mycenaceae</taxon>
        <taxon>Roridomyces</taxon>
    </lineage>
</organism>
<protein>
    <recommendedName>
        <fullName evidence="3">F-box domain-containing protein</fullName>
    </recommendedName>
</protein>
<evidence type="ECO:0000313" key="2">
    <source>
        <dbReference type="Proteomes" id="UP001221142"/>
    </source>
</evidence>